<evidence type="ECO:0000256" key="1">
    <source>
        <dbReference type="SAM" id="MobiDB-lite"/>
    </source>
</evidence>
<evidence type="ECO:0000313" key="3">
    <source>
        <dbReference type="Proteomes" id="UP000821853"/>
    </source>
</evidence>
<reference evidence="2 3" key="1">
    <citation type="journal article" date="2020" name="Cell">
        <title>Large-Scale Comparative Analyses of Tick Genomes Elucidate Their Genetic Diversity and Vector Capacities.</title>
        <authorList>
            <consortium name="Tick Genome and Microbiome Consortium (TIGMIC)"/>
            <person name="Jia N."/>
            <person name="Wang J."/>
            <person name="Shi W."/>
            <person name="Du L."/>
            <person name="Sun Y."/>
            <person name="Zhan W."/>
            <person name="Jiang J.F."/>
            <person name="Wang Q."/>
            <person name="Zhang B."/>
            <person name="Ji P."/>
            <person name="Bell-Sakyi L."/>
            <person name="Cui X.M."/>
            <person name="Yuan T.T."/>
            <person name="Jiang B.G."/>
            <person name="Yang W.F."/>
            <person name="Lam T.T."/>
            <person name="Chang Q.C."/>
            <person name="Ding S.J."/>
            <person name="Wang X.J."/>
            <person name="Zhu J.G."/>
            <person name="Ruan X.D."/>
            <person name="Zhao L."/>
            <person name="Wei J.T."/>
            <person name="Ye R.Z."/>
            <person name="Que T.C."/>
            <person name="Du C.H."/>
            <person name="Zhou Y.H."/>
            <person name="Cheng J.X."/>
            <person name="Dai P.F."/>
            <person name="Guo W.B."/>
            <person name="Han X.H."/>
            <person name="Huang E.J."/>
            <person name="Li L.F."/>
            <person name="Wei W."/>
            <person name="Gao Y.C."/>
            <person name="Liu J.Z."/>
            <person name="Shao H.Z."/>
            <person name="Wang X."/>
            <person name="Wang C.C."/>
            <person name="Yang T.C."/>
            <person name="Huo Q.B."/>
            <person name="Li W."/>
            <person name="Chen H.Y."/>
            <person name="Chen S.E."/>
            <person name="Zhou L.G."/>
            <person name="Ni X.B."/>
            <person name="Tian J.H."/>
            <person name="Sheng Y."/>
            <person name="Liu T."/>
            <person name="Pan Y.S."/>
            <person name="Xia L.Y."/>
            <person name="Li J."/>
            <person name="Zhao F."/>
            <person name="Cao W.C."/>
        </authorList>
    </citation>
    <scope>NUCLEOTIDE SEQUENCE [LARGE SCALE GENOMIC DNA]</scope>
    <source>
        <strain evidence="2">HaeL-2018</strain>
    </source>
</reference>
<gene>
    <name evidence="2" type="ORF">HPB48_012402</name>
</gene>
<accession>A0A9J6FT69</accession>
<dbReference type="Proteomes" id="UP000821853">
    <property type="component" value="Chromosome 2"/>
</dbReference>
<proteinExistence type="predicted"/>
<evidence type="ECO:0000313" key="2">
    <source>
        <dbReference type="EMBL" id="KAH9369326.1"/>
    </source>
</evidence>
<feature type="compositionally biased region" description="Basic and acidic residues" evidence="1">
    <location>
        <begin position="1"/>
        <end position="12"/>
    </location>
</feature>
<name>A0A9J6FT69_HAELO</name>
<feature type="region of interest" description="Disordered" evidence="1">
    <location>
        <begin position="1"/>
        <end position="105"/>
    </location>
</feature>
<protein>
    <submittedName>
        <fullName evidence="2">Uncharacterized protein</fullName>
    </submittedName>
</protein>
<dbReference type="VEuPathDB" id="VectorBase:HLOH_051922"/>
<dbReference type="AlphaFoldDB" id="A0A9J6FT69"/>
<dbReference type="EMBL" id="JABSTR010000004">
    <property type="protein sequence ID" value="KAH9369326.1"/>
    <property type="molecule type" value="Genomic_DNA"/>
</dbReference>
<organism evidence="2 3">
    <name type="scientific">Haemaphysalis longicornis</name>
    <name type="common">Bush tick</name>
    <dbReference type="NCBI Taxonomy" id="44386"/>
    <lineage>
        <taxon>Eukaryota</taxon>
        <taxon>Metazoa</taxon>
        <taxon>Ecdysozoa</taxon>
        <taxon>Arthropoda</taxon>
        <taxon>Chelicerata</taxon>
        <taxon>Arachnida</taxon>
        <taxon>Acari</taxon>
        <taxon>Parasitiformes</taxon>
        <taxon>Ixodida</taxon>
        <taxon>Ixodoidea</taxon>
        <taxon>Ixodidae</taxon>
        <taxon>Haemaphysalinae</taxon>
        <taxon>Haemaphysalis</taxon>
    </lineage>
</organism>
<comment type="caution">
    <text evidence="2">The sequence shown here is derived from an EMBL/GenBank/DDBJ whole genome shotgun (WGS) entry which is preliminary data.</text>
</comment>
<keyword evidence="3" id="KW-1185">Reference proteome</keyword>
<sequence>MVVTEARAERSANKNIATQRQKRCFTSRPRTYVAQQRANHPRVSAPGARQRRRARDDDDAVVHSVVGPLERGDFPLSSVEPEESSPVTSDAPATSADGGGQVGPTPRLAFLDKMLEQYDKRAWPTYGMVRKQNALRLPMERVPPTTADLKGLHVYGRVVSASFSLFPCSDETCVKSRRTDAKALRNGVACQHRASKASDRLGELRRQRTGWFERMPCEQARNKLPVV</sequence>